<dbReference type="RefSeq" id="WP_234659318.1">
    <property type="nucleotide sequence ID" value="NZ_AP027734.1"/>
</dbReference>
<dbReference type="Proteomes" id="UP001321477">
    <property type="component" value="Chromosome"/>
</dbReference>
<evidence type="ECO:0000313" key="1">
    <source>
        <dbReference type="EMBL" id="BDZ56027.1"/>
    </source>
</evidence>
<keyword evidence="2" id="KW-1185">Reference proteome</keyword>
<dbReference type="InterPro" id="IPR007497">
    <property type="entry name" value="SIMPL/DUF541"/>
</dbReference>
<dbReference type="Gene3D" id="3.30.110.170">
    <property type="entry name" value="Protein of unknown function (DUF541), domain 1"/>
    <property type="match status" value="1"/>
</dbReference>
<protein>
    <submittedName>
        <fullName evidence="1">SIMPL domain-containing protein</fullName>
    </submittedName>
</protein>
<dbReference type="Gene3D" id="3.30.70.2970">
    <property type="entry name" value="Protein of unknown function (DUF541), domain 2"/>
    <property type="match status" value="1"/>
</dbReference>
<dbReference type="PANTHER" id="PTHR34387">
    <property type="entry name" value="SLR1258 PROTEIN"/>
    <property type="match status" value="1"/>
</dbReference>
<name>A0ABM8H5D5_9MICO</name>
<gene>
    <name evidence="1" type="ORF">GCM10025870_31000</name>
</gene>
<organism evidence="1 2">
    <name type="scientific">Agromyces marinus</name>
    <dbReference type="NCBI Taxonomy" id="1389020"/>
    <lineage>
        <taxon>Bacteria</taxon>
        <taxon>Bacillati</taxon>
        <taxon>Actinomycetota</taxon>
        <taxon>Actinomycetes</taxon>
        <taxon>Micrococcales</taxon>
        <taxon>Microbacteriaceae</taxon>
        <taxon>Agromyces</taxon>
    </lineage>
</organism>
<sequence length="219" mass="23324">MSTTISVTGRADEHVEPELGVLRLTVAASGQDREHVLAQVGSAHEQVLSDLRGLDAAGSLESWSAGSLRVWSHRPWNAEGRRLPLVHEAAAEVEASFRDLDALGAWAGPAAWAESVTLEGIEWRLTEATRSRVHESAQRRAVADAVRKAGVYAEALGLAAPVPVEIADHGMPGERPVQRNHRQAPVRAMAMADAAAPAAEFAPAKLVVEAAVDARFSTQ</sequence>
<dbReference type="PANTHER" id="PTHR34387:SF2">
    <property type="entry name" value="SLR1258 PROTEIN"/>
    <property type="match status" value="1"/>
</dbReference>
<evidence type="ECO:0000313" key="2">
    <source>
        <dbReference type="Proteomes" id="UP001321477"/>
    </source>
</evidence>
<dbReference type="InterPro" id="IPR052022">
    <property type="entry name" value="26kDa_periplasmic_antigen"/>
</dbReference>
<accession>A0ABM8H5D5</accession>
<reference evidence="2" key="1">
    <citation type="journal article" date="2019" name="Int. J. Syst. Evol. Microbiol.">
        <title>The Global Catalogue of Microorganisms (GCM) 10K type strain sequencing project: providing services to taxonomists for standard genome sequencing and annotation.</title>
        <authorList>
            <consortium name="The Broad Institute Genomics Platform"/>
            <consortium name="The Broad Institute Genome Sequencing Center for Infectious Disease"/>
            <person name="Wu L."/>
            <person name="Ma J."/>
        </authorList>
    </citation>
    <scope>NUCLEOTIDE SEQUENCE [LARGE SCALE GENOMIC DNA]</scope>
    <source>
        <strain evidence="2">NBRC 109019</strain>
    </source>
</reference>
<dbReference type="EMBL" id="AP027734">
    <property type="protein sequence ID" value="BDZ56027.1"/>
    <property type="molecule type" value="Genomic_DNA"/>
</dbReference>
<proteinExistence type="predicted"/>
<dbReference type="Pfam" id="PF04402">
    <property type="entry name" value="SIMPL"/>
    <property type="match status" value="1"/>
</dbReference>